<evidence type="ECO:0000256" key="1">
    <source>
        <dbReference type="SAM" id="Phobius"/>
    </source>
</evidence>
<dbReference type="CDD" id="cd04301">
    <property type="entry name" value="NAT_SF"/>
    <property type="match status" value="1"/>
</dbReference>
<dbReference type="InterPro" id="IPR000182">
    <property type="entry name" value="GNAT_dom"/>
</dbReference>
<dbReference type="EMBL" id="JAOPGA020001753">
    <property type="protein sequence ID" value="KAL0491082.1"/>
    <property type="molecule type" value="Genomic_DNA"/>
</dbReference>
<protein>
    <submittedName>
        <fullName evidence="3">Glucosamine 6-phosphate N-acetyltransferase</fullName>
    </submittedName>
</protein>
<comment type="caution">
    <text evidence="3">The sequence shown here is derived from an EMBL/GenBank/DDBJ whole genome shotgun (WGS) entry which is preliminary data.</text>
</comment>
<dbReference type="Proteomes" id="UP001431209">
    <property type="component" value="Unassembled WGS sequence"/>
</dbReference>
<sequence>MSDIAPKDCWKNKDRYYEYLAKYAEQSVEVAVKDEHTFTVMTKMKRDDGRDGHIFAFYNQGSVDNLNNNDEVFRKLEHNISKINEKLQKKKLLSAISLSIDQNIDRKMSVLRRHNFFPATKTKFLSCKLANSERLKKHVSEQDQVVTIYEINGDDERFKLSDSLLLEIFDCMIKSTGIPADNGNTRKYFFDLFKVVPMGPTHPLRFFVGTLNGGTEVLCAGTLYFDDESIAGIYNIMTSKEHRMHGLGSKMSLHCMKIASEEGCEFCVLEPSPMAESMYRRLGFVDCLERIMMLNIHHVNNYMRAVSYLLTNPLSRRVINLQKITEKKAEIKFWLKIFALLFVVFFVIRFMLKK</sequence>
<evidence type="ECO:0000259" key="2">
    <source>
        <dbReference type="PROSITE" id="PS51186"/>
    </source>
</evidence>
<proteinExistence type="predicted"/>
<evidence type="ECO:0000313" key="3">
    <source>
        <dbReference type="EMBL" id="KAL0491082.1"/>
    </source>
</evidence>
<dbReference type="InterPro" id="IPR016181">
    <property type="entry name" value="Acyl_CoA_acyltransferase"/>
</dbReference>
<reference evidence="3 4" key="1">
    <citation type="submission" date="2024-03" db="EMBL/GenBank/DDBJ databases">
        <title>The Acrasis kona genome and developmental transcriptomes reveal deep origins of eukaryotic multicellular pathways.</title>
        <authorList>
            <person name="Sheikh S."/>
            <person name="Fu C.-J."/>
            <person name="Brown M.W."/>
            <person name="Baldauf S.L."/>
        </authorList>
    </citation>
    <scope>NUCLEOTIDE SEQUENCE [LARGE SCALE GENOMIC DNA]</scope>
    <source>
        <strain evidence="3 4">ATCC MYA-3509</strain>
    </source>
</reference>
<keyword evidence="1" id="KW-0472">Membrane</keyword>
<evidence type="ECO:0000313" key="4">
    <source>
        <dbReference type="Proteomes" id="UP001431209"/>
    </source>
</evidence>
<organism evidence="3 4">
    <name type="scientific">Acrasis kona</name>
    <dbReference type="NCBI Taxonomy" id="1008807"/>
    <lineage>
        <taxon>Eukaryota</taxon>
        <taxon>Discoba</taxon>
        <taxon>Heterolobosea</taxon>
        <taxon>Tetramitia</taxon>
        <taxon>Eutetramitia</taxon>
        <taxon>Acrasidae</taxon>
        <taxon>Acrasis</taxon>
    </lineage>
</organism>
<keyword evidence="1" id="KW-1133">Transmembrane helix</keyword>
<feature type="transmembrane region" description="Helical" evidence="1">
    <location>
        <begin position="333"/>
        <end position="352"/>
    </location>
</feature>
<dbReference type="SUPFAM" id="SSF55729">
    <property type="entry name" value="Acyl-CoA N-acyltransferases (Nat)"/>
    <property type="match status" value="1"/>
</dbReference>
<keyword evidence="1" id="KW-0812">Transmembrane</keyword>
<dbReference type="Pfam" id="PF00583">
    <property type="entry name" value="Acetyltransf_1"/>
    <property type="match status" value="1"/>
</dbReference>
<accession>A0AAW2ZPI0</accession>
<feature type="domain" description="N-acetyltransferase" evidence="2">
    <location>
        <begin position="146"/>
        <end position="313"/>
    </location>
</feature>
<dbReference type="AlphaFoldDB" id="A0AAW2ZPI0"/>
<dbReference type="GO" id="GO:0016747">
    <property type="term" value="F:acyltransferase activity, transferring groups other than amino-acyl groups"/>
    <property type="evidence" value="ECO:0007669"/>
    <property type="project" value="InterPro"/>
</dbReference>
<dbReference type="Gene3D" id="3.40.630.30">
    <property type="match status" value="1"/>
</dbReference>
<name>A0AAW2ZPI0_9EUKA</name>
<dbReference type="PROSITE" id="PS51186">
    <property type="entry name" value="GNAT"/>
    <property type="match status" value="1"/>
</dbReference>
<gene>
    <name evidence="3" type="ORF">AKO1_009716</name>
</gene>
<keyword evidence="4" id="KW-1185">Reference proteome</keyword>